<dbReference type="EMBL" id="LGIQ01000009">
    <property type="protein sequence ID" value="KNB71131.1"/>
    <property type="molecule type" value="Genomic_DNA"/>
</dbReference>
<gene>
    <name evidence="3 4" type="primary">scpA</name>
    <name evidence="5" type="ORF">ADS79_20150</name>
    <name evidence="4" type="ORF">BRE01_03090</name>
</gene>
<dbReference type="EMBL" id="BJON01000002">
    <property type="protein sequence ID" value="GED66607.1"/>
    <property type="molecule type" value="Genomic_DNA"/>
</dbReference>
<dbReference type="AlphaFoldDB" id="A0A0K9YR35"/>
<reference evidence="4 7" key="3">
    <citation type="submission" date="2019-06" db="EMBL/GenBank/DDBJ databases">
        <title>Whole genome shotgun sequence of Brevibacillus reuszeri NBRC 15719.</title>
        <authorList>
            <person name="Hosoyama A."/>
            <person name="Uohara A."/>
            <person name="Ohji S."/>
            <person name="Ichikawa N."/>
        </authorList>
    </citation>
    <scope>NUCLEOTIDE SEQUENCE [LARGE SCALE GENOMIC DNA]</scope>
    <source>
        <strain evidence="4 7">NBRC 15719</strain>
    </source>
</reference>
<reference evidence="6" key="1">
    <citation type="submission" date="2015-07" db="EMBL/GenBank/DDBJ databases">
        <title>Genome sequencing project for genomic taxonomy and phylogenomics of Bacillus-like bacteria.</title>
        <authorList>
            <person name="Liu B."/>
            <person name="Wang J."/>
            <person name="Zhu Y."/>
            <person name="Liu G."/>
            <person name="Chen Q."/>
            <person name="Chen Z."/>
            <person name="Lan J."/>
            <person name="Che J."/>
            <person name="Ge C."/>
            <person name="Shi H."/>
            <person name="Pan Z."/>
            <person name="Liu X."/>
        </authorList>
    </citation>
    <scope>NUCLEOTIDE SEQUENCE [LARGE SCALE GENOMIC DNA]</scope>
    <source>
        <strain evidence="6">DSM 9887</strain>
    </source>
</reference>
<protein>
    <recommendedName>
        <fullName evidence="2 3">Segregation and condensation protein A</fullName>
    </recommendedName>
</protein>
<dbReference type="Gene3D" id="6.10.250.2410">
    <property type="match status" value="1"/>
</dbReference>
<evidence type="ECO:0000256" key="2">
    <source>
        <dbReference type="ARBA" id="ARBA00044777"/>
    </source>
</evidence>
<sequence length="255" mass="29152">MAYSIKLDSFEGPLDLLLHLIDKAEVDIYDIPVAEITEQYLATIDTMQQLQLDVASEFVVMAATLLSIKSKMLLPKKEEHVFQQFLDMDVEEIDPREELVARLLEYKRYKLLAAQLREMEIGRNQVFTRPAENLAPYVREEDHTVKDVSLYDLINALEKLVKKVKEKEPITKVSRDEVSIKDRMKEIRHLVRGVGGMVRFSQLFTGGATRSEIVTTFLALLELMKAKEITCIQNQLFQDIMICENGSKGASNDGL</sequence>
<comment type="function">
    <text evidence="3">Participates in chromosomal partition during cell division. May act via the formation of a condensin-like complex containing Smc and ScpB that pull DNA away from mid-cell into both cell halves.</text>
</comment>
<dbReference type="InterPro" id="IPR023093">
    <property type="entry name" value="ScpA-like_C"/>
</dbReference>
<evidence type="ECO:0000313" key="4">
    <source>
        <dbReference type="EMBL" id="GED66607.1"/>
    </source>
</evidence>
<organism evidence="5 6">
    <name type="scientific">Brevibacillus reuszeri</name>
    <dbReference type="NCBI Taxonomy" id="54915"/>
    <lineage>
        <taxon>Bacteria</taxon>
        <taxon>Bacillati</taxon>
        <taxon>Bacillota</taxon>
        <taxon>Bacilli</taxon>
        <taxon>Bacillales</taxon>
        <taxon>Paenibacillaceae</taxon>
        <taxon>Brevibacillus</taxon>
    </lineage>
</organism>
<keyword evidence="3" id="KW-0963">Cytoplasm</keyword>
<proteinExistence type="inferred from homology"/>
<dbReference type="Proteomes" id="UP000319578">
    <property type="component" value="Unassembled WGS sequence"/>
</dbReference>
<keyword evidence="3" id="KW-0132">Cell division</keyword>
<evidence type="ECO:0000313" key="5">
    <source>
        <dbReference type="EMBL" id="KNB71131.1"/>
    </source>
</evidence>
<dbReference type="Pfam" id="PF02616">
    <property type="entry name" value="SMC_ScpA"/>
    <property type="match status" value="1"/>
</dbReference>
<dbReference type="STRING" id="54915.ADS79_20150"/>
<dbReference type="OrthoDB" id="9811016at2"/>
<dbReference type="Gene3D" id="1.10.10.580">
    <property type="entry name" value="Structural maintenance of chromosome 1. Chain E"/>
    <property type="match status" value="1"/>
</dbReference>
<dbReference type="PANTHER" id="PTHR33969:SF2">
    <property type="entry name" value="SEGREGATION AND CONDENSATION PROTEIN A"/>
    <property type="match status" value="1"/>
</dbReference>
<name>A0A0K9YR35_9BACL</name>
<dbReference type="GO" id="GO:0051301">
    <property type="term" value="P:cell division"/>
    <property type="evidence" value="ECO:0007669"/>
    <property type="project" value="UniProtKB-KW"/>
</dbReference>
<dbReference type="InterPro" id="IPR003768">
    <property type="entry name" value="ScpA"/>
</dbReference>
<dbReference type="HAMAP" id="MF_01805">
    <property type="entry name" value="ScpA"/>
    <property type="match status" value="1"/>
</dbReference>
<dbReference type="GO" id="GO:0006260">
    <property type="term" value="P:DNA replication"/>
    <property type="evidence" value="ECO:0007669"/>
    <property type="project" value="UniProtKB-UniRule"/>
</dbReference>
<dbReference type="GO" id="GO:0007059">
    <property type="term" value="P:chromosome segregation"/>
    <property type="evidence" value="ECO:0007669"/>
    <property type="project" value="UniProtKB-UniRule"/>
</dbReference>
<comment type="subcellular location">
    <subcellularLocation>
        <location evidence="3">Cytoplasm</location>
    </subcellularLocation>
    <text evidence="3">Associated with two foci at the outer edges of the nucleoid region in young cells, and at four foci within both cell halves in older cells.</text>
</comment>
<evidence type="ECO:0000313" key="6">
    <source>
        <dbReference type="Proteomes" id="UP000036834"/>
    </source>
</evidence>
<accession>A0A0K9YR35</accession>
<evidence type="ECO:0000256" key="1">
    <source>
        <dbReference type="ARBA" id="ARBA00022829"/>
    </source>
</evidence>
<keyword evidence="3" id="KW-0131">Cell cycle</keyword>
<comment type="caution">
    <text evidence="5">The sequence shown here is derived from an EMBL/GenBank/DDBJ whole genome shotgun (WGS) entry which is preliminary data.</text>
</comment>
<keyword evidence="1 3" id="KW-0159">Chromosome partition</keyword>
<comment type="subunit">
    <text evidence="3">Component of a cohesin-like complex composed of ScpA, ScpB and the Smc homodimer, in which ScpA and ScpB bind to the head domain of Smc. The presence of the three proteins is required for the association of the complex with DNA.</text>
</comment>
<comment type="similarity">
    <text evidence="3">Belongs to the ScpA family.</text>
</comment>
<dbReference type="PANTHER" id="PTHR33969">
    <property type="entry name" value="SEGREGATION AND CONDENSATION PROTEIN A"/>
    <property type="match status" value="1"/>
</dbReference>
<dbReference type="Proteomes" id="UP000036834">
    <property type="component" value="Unassembled WGS sequence"/>
</dbReference>
<reference evidence="5" key="2">
    <citation type="submission" date="2015-07" db="EMBL/GenBank/DDBJ databases">
        <title>MeaNS - Measles Nucleotide Surveillance Program.</title>
        <authorList>
            <person name="Tran T."/>
            <person name="Druce J."/>
        </authorList>
    </citation>
    <scope>NUCLEOTIDE SEQUENCE</scope>
    <source>
        <strain evidence="5">DSM 9887</strain>
    </source>
</reference>
<evidence type="ECO:0000313" key="7">
    <source>
        <dbReference type="Proteomes" id="UP000319578"/>
    </source>
</evidence>
<dbReference type="PATRIC" id="fig|54915.3.peg.3145"/>
<dbReference type="GO" id="GO:0005737">
    <property type="term" value="C:cytoplasm"/>
    <property type="evidence" value="ECO:0007669"/>
    <property type="project" value="UniProtKB-SubCell"/>
</dbReference>
<dbReference type="RefSeq" id="WP_049740165.1">
    <property type="nucleotide sequence ID" value="NZ_BJON01000002.1"/>
</dbReference>
<evidence type="ECO:0000256" key="3">
    <source>
        <dbReference type="HAMAP-Rule" id="MF_01805"/>
    </source>
</evidence>
<keyword evidence="7" id="KW-1185">Reference proteome</keyword>